<keyword evidence="11" id="KW-0966">Cell projection</keyword>
<feature type="region of interest" description="Disordered" evidence="8">
    <location>
        <begin position="71"/>
        <end position="111"/>
    </location>
</feature>
<dbReference type="SUPFAM" id="SSF103088">
    <property type="entry name" value="OmpA-like"/>
    <property type="match status" value="1"/>
</dbReference>
<dbReference type="AlphaFoldDB" id="A0A6J4PYY1"/>
<feature type="transmembrane region" description="Helical" evidence="9">
    <location>
        <begin position="25"/>
        <end position="45"/>
    </location>
</feature>
<keyword evidence="11" id="KW-0969">Cilium</keyword>
<dbReference type="InterPro" id="IPR025713">
    <property type="entry name" value="MotB-like_N_dom"/>
</dbReference>
<dbReference type="InterPro" id="IPR006665">
    <property type="entry name" value="OmpA-like"/>
</dbReference>
<evidence type="ECO:0000259" key="10">
    <source>
        <dbReference type="PROSITE" id="PS51123"/>
    </source>
</evidence>
<evidence type="ECO:0000256" key="9">
    <source>
        <dbReference type="SAM" id="Phobius"/>
    </source>
</evidence>
<dbReference type="PANTHER" id="PTHR30329">
    <property type="entry name" value="STATOR ELEMENT OF FLAGELLAR MOTOR COMPLEX"/>
    <property type="match status" value="1"/>
</dbReference>
<keyword evidence="6 7" id="KW-0472">Membrane</keyword>
<comment type="similarity">
    <text evidence="2">Belongs to the MotB family.</text>
</comment>
<dbReference type="EMBL" id="CADCUY010000488">
    <property type="protein sequence ID" value="CAA9427583.1"/>
    <property type="molecule type" value="Genomic_DNA"/>
</dbReference>
<dbReference type="GO" id="GO:0005886">
    <property type="term" value="C:plasma membrane"/>
    <property type="evidence" value="ECO:0007669"/>
    <property type="project" value="UniProtKB-SubCell"/>
</dbReference>
<evidence type="ECO:0000256" key="2">
    <source>
        <dbReference type="ARBA" id="ARBA00008914"/>
    </source>
</evidence>
<feature type="region of interest" description="Disordered" evidence="8">
    <location>
        <begin position="1"/>
        <end position="20"/>
    </location>
</feature>
<dbReference type="Gene3D" id="3.30.1330.60">
    <property type="entry name" value="OmpA-like domain"/>
    <property type="match status" value="1"/>
</dbReference>
<comment type="subcellular location">
    <subcellularLocation>
        <location evidence="1">Cell membrane</location>
        <topology evidence="1">Single-pass membrane protein</topology>
    </subcellularLocation>
</comment>
<gene>
    <name evidence="11" type="ORF">AVDCRST_MAG35-2388</name>
</gene>
<name>A0A6J4PYY1_9ACTN</name>
<dbReference type="InterPro" id="IPR050330">
    <property type="entry name" value="Bact_OuterMem_StrucFunc"/>
</dbReference>
<dbReference type="PROSITE" id="PS51123">
    <property type="entry name" value="OMPA_2"/>
    <property type="match status" value="1"/>
</dbReference>
<feature type="domain" description="OmpA-like" evidence="10">
    <location>
        <begin position="147"/>
        <end position="268"/>
    </location>
</feature>
<evidence type="ECO:0000256" key="6">
    <source>
        <dbReference type="ARBA" id="ARBA00023136"/>
    </source>
</evidence>
<dbReference type="PANTHER" id="PTHR30329:SF21">
    <property type="entry name" value="LIPOPROTEIN YIAD-RELATED"/>
    <property type="match status" value="1"/>
</dbReference>
<keyword evidence="4 9" id="KW-0812">Transmembrane</keyword>
<dbReference type="Pfam" id="PF13677">
    <property type="entry name" value="MotB_plug"/>
    <property type="match status" value="1"/>
</dbReference>
<dbReference type="CDD" id="cd07185">
    <property type="entry name" value="OmpA_C-like"/>
    <property type="match status" value="1"/>
</dbReference>
<keyword evidence="11" id="KW-0282">Flagellum</keyword>
<keyword evidence="3" id="KW-1003">Cell membrane</keyword>
<evidence type="ECO:0000256" key="4">
    <source>
        <dbReference type="ARBA" id="ARBA00022692"/>
    </source>
</evidence>
<reference evidence="11" key="1">
    <citation type="submission" date="2020-02" db="EMBL/GenBank/DDBJ databases">
        <authorList>
            <person name="Meier V. D."/>
        </authorList>
    </citation>
    <scope>NUCLEOTIDE SEQUENCE</scope>
    <source>
        <strain evidence="11">AVDCRST_MAG35</strain>
    </source>
</reference>
<evidence type="ECO:0000256" key="8">
    <source>
        <dbReference type="SAM" id="MobiDB-lite"/>
    </source>
</evidence>
<proteinExistence type="inferred from homology"/>
<evidence type="ECO:0000256" key="7">
    <source>
        <dbReference type="PROSITE-ProRule" id="PRU00473"/>
    </source>
</evidence>
<evidence type="ECO:0000313" key="11">
    <source>
        <dbReference type="EMBL" id="CAA9427583.1"/>
    </source>
</evidence>
<evidence type="ECO:0000256" key="5">
    <source>
        <dbReference type="ARBA" id="ARBA00022989"/>
    </source>
</evidence>
<dbReference type="Pfam" id="PF00691">
    <property type="entry name" value="OmpA"/>
    <property type="match status" value="1"/>
</dbReference>
<evidence type="ECO:0000256" key="3">
    <source>
        <dbReference type="ARBA" id="ARBA00022475"/>
    </source>
</evidence>
<accession>A0A6J4PYY1</accession>
<keyword evidence="5 9" id="KW-1133">Transmembrane helix</keyword>
<protein>
    <submittedName>
        <fullName evidence="11">Flagellar motor rotation protein MotB</fullName>
    </submittedName>
</protein>
<sequence length="315" mass="32369">MSAHHGRGRKKGGHEEEHENHERWAVSYADMMTVLMALFLVLYAMSSVDSVKYEALRTSLAAGFGNETLPSDGGTGILDGATGDPVPVGQEPPTELEPTEPEVAGPTDDAAAARAEVARLAEIRDKIQAALDAVGRGDAAQMRITERGLEVVIVSDDVFFANASADLQAGGVEVLGAVAPVLAGLTEDLAVEGNTNHLRLTGGPFTSNWALSSMRATAVLTELTDVHGLAPERLSAVGYADTRPLVPVGDPAAIATNRRVDIVVLSPAPPAVKAQLPGLAGTGPEIGGAAPEGVAPQPVDLAAEPAAATTHEGAH</sequence>
<feature type="compositionally biased region" description="Basic residues" evidence="8">
    <location>
        <begin position="1"/>
        <end position="12"/>
    </location>
</feature>
<dbReference type="InterPro" id="IPR036737">
    <property type="entry name" value="OmpA-like_sf"/>
</dbReference>
<organism evidence="11">
    <name type="scientific">uncultured Quadrisphaera sp</name>
    <dbReference type="NCBI Taxonomy" id="904978"/>
    <lineage>
        <taxon>Bacteria</taxon>
        <taxon>Bacillati</taxon>
        <taxon>Actinomycetota</taxon>
        <taxon>Actinomycetes</taxon>
        <taxon>Kineosporiales</taxon>
        <taxon>Kineosporiaceae</taxon>
        <taxon>Quadrisphaera</taxon>
        <taxon>environmental samples</taxon>
    </lineage>
</organism>
<evidence type="ECO:0000256" key="1">
    <source>
        <dbReference type="ARBA" id="ARBA00004162"/>
    </source>
</evidence>